<dbReference type="InterPro" id="IPR001296">
    <property type="entry name" value="Glyco_trans_1"/>
</dbReference>
<dbReference type="Proteomes" id="UP000246569">
    <property type="component" value="Unassembled WGS sequence"/>
</dbReference>
<comment type="caution">
    <text evidence="3">The sequence shown here is derived from an EMBL/GenBank/DDBJ whole genome shotgun (WGS) entry which is preliminary data.</text>
</comment>
<organism evidence="3 4">
    <name type="scientific">Plasticicumulans acidivorans</name>
    <dbReference type="NCBI Taxonomy" id="886464"/>
    <lineage>
        <taxon>Bacteria</taxon>
        <taxon>Pseudomonadati</taxon>
        <taxon>Pseudomonadota</taxon>
        <taxon>Gammaproteobacteria</taxon>
        <taxon>Candidatus Competibacteraceae</taxon>
        <taxon>Plasticicumulans</taxon>
    </lineage>
</organism>
<dbReference type="RefSeq" id="WP_110018370.1">
    <property type="nucleotide sequence ID" value="NZ_QGTJ01000004.1"/>
</dbReference>
<dbReference type="PANTHER" id="PTHR45947">
    <property type="entry name" value="SULFOQUINOVOSYL TRANSFERASE SQD2"/>
    <property type="match status" value="1"/>
</dbReference>
<name>A0A317MW72_9GAMM</name>
<dbReference type="GO" id="GO:0016758">
    <property type="term" value="F:hexosyltransferase activity"/>
    <property type="evidence" value="ECO:0007669"/>
    <property type="project" value="TreeGrafter"/>
</dbReference>
<dbReference type="InterPro" id="IPR050194">
    <property type="entry name" value="Glycosyltransferase_grp1"/>
</dbReference>
<dbReference type="Pfam" id="PF00534">
    <property type="entry name" value="Glycos_transf_1"/>
    <property type="match status" value="1"/>
</dbReference>
<reference evidence="3 4" key="1">
    <citation type="submission" date="2018-05" db="EMBL/GenBank/DDBJ databases">
        <title>Genomic Encyclopedia of Type Strains, Phase IV (KMG-IV): sequencing the most valuable type-strain genomes for metagenomic binning, comparative biology and taxonomic classification.</title>
        <authorList>
            <person name="Goeker M."/>
        </authorList>
    </citation>
    <scope>NUCLEOTIDE SEQUENCE [LARGE SCALE GENOMIC DNA]</scope>
    <source>
        <strain evidence="3 4">DSM 23606</strain>
    </source>
</reference>
<accession>A0A317MW72</accession>
<feature type="domain" description="Glycosyltransferase subfamily 4-like N-terminal" evidence="2">
    <location>
        <begin position="15"/>
        <end position="164"/>
    </location>
</feature>
<dbReference type="PANTHER" id="PTHR45947:SF3">
    <property type="entry name" value="SULFOQUINOVOSYL TRANSFERASE SQD2"/>
    <property type="match status" value="1"/>
</dbReference>
<protein>
    <submittedName>
        <fullName evidence="3">Glycosyltransferase involved in cell wall biosynthesis</fullName>
    </submittedName>
</protein>
<evidence type="ECO:0000313" key="4">
    <source>
        <dbReference type="Proteomes" id="UP000246569"/>
    </source>
</evidence>
<dbReference type="Gene3D" id="3.40.50.2000">
    <property type="entry name" value="Glycogen Phosphorylase B"/>
    <property type="match status" value="2"/>
</dbReference>
<dbReference type="EMBL" id="QGTJ01000004">
    <property type="protein sequence ID" value="PWV62527.1"/>
    <property type="molecule type" value="Genomic_DNA"/>
</dbReference>
<keyword evidence="4" id="KW-1185">Reference proteome</keyword>
<dbReference type="SUPFAM" id="SSF53756">
    <property type="entry name" value="UDP-Glycosyltransferase/glycogen phosphorylase"/>
    <property type="match status" value="1"/>
</dbReference>
<dbReference type="AlphaFoldDB" id="A0A317MW72"/>
<evidence type="ECO:0000259" key="2">
    <source>
        <dbReference type="Pfam" id="PF13439"/>
    </source>
</evidence>
<keyword evidence="3" id="KW-0808">Transferase</keyword>
<gene>
    <name evidence="3" type="ORF">C7443_104323</name>
</gene>
<proteinExistence type="predicted"/>
<dbReference type="InterPro" id="IPR028098">
    <property type="entry name" value="Glyco_trans_4-like_N"/>
</dbReference>
<dbReference type="OrthoDB" id="9805661at2"/>
<sequence>MKVVHIEAGKHLYGGALQVVFLLRELSRVAGDEHLLVCTRGAAIAAAVRALGVRVIELPLGGDTDLGMPWRLFAVLRRERPDLVHLHSRRGADLWGALAARLAGVPVLLSRRVDNPEARPWVALKYRLYDRVVTISQGIRRVLLAEGVPAAKVVCVPSAVDTGRYRPAADAPAARAALRAEFALPDDALVVGMAAQFIARKGHQTLLDALPAVLAAQPRVRFLLFGRGPLQAGIAADIERRGLGQTVQLPGFRDDLERLLPGLDLLVHPAAMEGLGVALLQAAACALPIVAGRAGGIPEIVHDGENGYLHTPGDVPTLARQLITLLADAGLRARFGAAGRAIVEREFSIAAMVAGNRRVYGELLAAKSSTR</sequence>
<dbReference type="Pfam" id="PF13439">
    <property type="entry name" value="Glyco_transf_4"/>
    <property type="match status" value="1"/>
</dbReference>
<evidence type="ECO:0000259" key="1">
    <source>
        <dbReference type="Pfam" id="PF00534"/>
    </source>
</evidence>
<feature type="domain" description="Glycosyl transferase family 1" evidence="1">
    <location>
        <begin position="177"/>
        <end position="340"/>
    </location>
</feature>
<evidence type="ECO:0000313" key="3">
    <source>
        <dbReference type="EMBL" id="PWV62527.1"/>
    </source>
</evidence>